<feature type="compositionally biased region" description="Polar residues" evidence="2">
    <location>
        <begin position="1145"/>
        <end position="1162"/>
    </location>
</feature>
<feature type="region of interest" description="Disordered" evidence="2">
    <location>
        <begin position="861"/>
        <end position="964"/>
    </location>
</feature>
<reference evidence="3 4" key="1">
    <citation type="submission" date="2018-06" db="EMBL/GenBank/DDBJ databases">
        <title>The Genome of Cuscuta australis (Dodder) Provides Insight into the Evolution of Plant Parasitism.</title>
        <authorList>
            <person name="Liu H."/>
        </authorList>
    </citation>
    <scope>NUCLEOTIDE SEQUENCE [LARGE SCALE GENOMIC DNA]</scope>
    <source>
        <strain evidence="4">cv. Yunnan</strain>
        <tissue evidence="3">Vines</tissue>
    </source>
</reference>
<name>A0A328DHU6_9ASTE</name>
<protein>
    <submittedName>
        <fullName evidence="3">Uncharacterized protein</fullName>
    </submittedName>
</protein>
<feature type="region of interest" description="Disordered" evidence="2">
    <location>
        <begin position="1113"/>
        <end position="1190"/>
    </location>
</feature>
<feature type="compositionally biased region" description="Polar residues" evidence="2">
    <location>
        <begin position="377"/>
        <end position="395"/>
    </location>
</feature>
<feature type="coiled-coil region" evidence="1">
    <location>
        <begin position="612"/>
        <end position="643"/>
    </location>
</feature>
<feature type="compositionally biased region" description="Basic and acidic residues" evidence="2">
    <location>
        <begin position="258"/>
        <end position="268"/>
    </location>
</feature>
<keyword evidence="1" id="KW-0175">Coiled coil</keyword>
<sequence length="1318" mass="146840">MEPDTPLDCVLLQLSPKRTRCDLFVSTNGKTEKLASGVFKSFVTYLKVAEKQVASAMQSIKLDVGGLKDAHLWFRKGTLERFVRFVSTPEVLEVVNNFDAEMSQLESARRIYSQGMNGKLSGLGEDGSGGTAAADATKRELLRAIDVRLTAVQQDLMTACSHAFAAGFDMDTVLELKLFANQFGTSQLNEACSKFISLCERRWEIINQWKVGADDRVVRSSCGSDMSIDDDLVSQNTQAIRSHSTCQDSDPIPMQHLRQPEEKRKDDNALPTESTHTSQPMRRLSVQERINMFESKQKENVVKKPVVVVKSDSRRLSTDVVSPAQSRVEKKAVLRRWSGVSDMSIDLSGEREIGESPLCTPSSASVSQSKSEGYGQSGSTDMAASSSNKEQHSKLSNINTKFSSYVESDGLKHHLTGDNCSKEAMKPRLFSTLPLDKTSKDENSSSREQFGSYARENSSIIGLSGDKNCSALINKCQKERTQLDDSSSLHLPSMANQRTIEVSGLSESGSITRDKTETMLAPCNEGIEHGVFSRTQPLCKSSGEFEKVGGSSSTFGDTEYPMMKFKKQADVTKQATSVFRSEETAFSAKHGKEAQEGYGSISELPKELAQKLHQSKGNHQELNDELKLKANELEKLFAEHKQRVPVDHQLNFYRRNRAAEIQNQSHSSRNTVIDNASIIFPDKSMLDEPARSSSDLGRSEISPVMKISDKHPHMDGLNENFSEHSFSESSRGKFYERYTQVRDAKLRQEWNLKGAEKEARLNAMQKIFEKSRVEMRAKFSGSAYKDDSVSSIRRRTERLRSFNSRALMQREKQRLDFEQSESEGVKKYPDAKQYVEESYFNARHDFSFEDACRSAQAKKLLPSKSSSSLSSPRISAATVPARSSVKTTNSNLGRRKSNSENPLAQSVPNFSPDMRKENAKPSSTSTKATRLHSRSSSHGRSTREEVFIKEDKSRRSKPLRKNSANVGDCKEADFLNSEDVVLTPLKDHKDRVNNKYTKKLDSKPFHKKSKSTDISSRVNFSMQKDSIAPETFNSDEEEYEDAIFEPEDPIINAVRHEGGDEELENVGLRQSCHESEVSTDFGSENGDLVRSFAHIDPYMVAELATIAPSKLNSTEHVENSPGESPVSWNSHSYPHELPDIDGSVDCSSVGSPTSWKSQSLSQPEVDDASRTRRKKWGSAQKPILAVSSSQSQSCKDVTRGFKRLLKFGRKPRGMESLVDKFSATTSEGDDDTEDGRDPSNHSCDDLRKSRMGFSRGHPSDDNFIEHECLGGEGQSLQSAIPAPPANFKLTDDHLSGSSLKGVTFYYENTSYPLSLIHA</sequence>
<evidence type="ECO:0000313" key="4">
    <source>
        <dbReference type="Proteomes" id="UP000249390"/>
    </source>
</evidence>
<feature type="compositionally biased region" description="Polar residues" evidence="2">
    <location>
        <begin position="271"/>
        <end position="280"/>
    </location>
</feature>
<accession>A0A328DHU6</accession>
<feature type="compositionally biased region" description="Polar residues" evidence="2">
    <location>
        <begin position="239"/>
        <end position="248"/>
    </location>
</feature>
<feature type="compositionally biased region" description="Polar residues" evidence="2">
    <location>
        <begin position="359"/>
        <end position="371"/>
    </location>
</feature>
<dbReference type="Proteomes" id="UP000249390">
    <property type="component" value="Unassembled WGS sequence"/>
</dbReference>
<organism evidence="3 4">
    <name type="scientific">Cuscuta australis</name>
    <dbReference type="NCBI Taxonomy" id="267555"/>
    <lineage>
        <taxon>Eukaryota</taxon>
        <taxon>Viridiplantae</taxon>
        <taxon>Streptophyta</taxon>
        <taxon>Embryophyta</taxon>
        <taxon>Tracheophyta</taxon>
        <taxon>Spermatophyta</taxon>
        <taxon>Magnoliopsida</taxon>
        <taxon>eudicotyledons</taxon>
        <taxon>Gunneridae</taxon>
        <taxon>Pentapetalae</taxon>
        <taxon>asterids</taxon>
        <taxon>lamiids</taxon>
        <taxon>Solanales</taxon>
        <taxon>Convolvulaceae</taxon>
        <taxon>Cuscuteae</taxon>
        <taxon>Cuscuta</taxon>
        <taxon>Cuscuta subgen. Grammica</taxon>
        <taxon>Cuscuta sect. Cleistogrammica</taxon>
    </lineage>
</organism>
<keyword evidence="4" id="KW-1185">Reference proteome</keyword>
<dbReference type="PANTHER" id="PTHR31008">
    <property type="entry name" value="COP1-INTERACTING PROTEIN-RELATED"/>
    <property type="match status" value="1"/>
</dbReference>
<feature type="compositionally biased region" description="Basic and acidic residues" evidence="2">
    <location>
        <begin position="1235"/>
        <end position="1248"/>
    </location>
</feature>
<feature type="compositionally biased region" description="Polar residues" evidence="2">
    <location>
        <begin position="899"/>
        <end position="909"/>
    </location>
</feature>
<dbReference type="EMBL" id="NQVE01000152">
    <property type="protein sequence ID" value="RAL43839.1"/>
    <property type="molecule type" value="Genomic_DNA"/>
</dbReference>
<feature type="compositionally biased region" description="Low complexity" evidence="2">
    <location>
        <begin position="861"/>
        <end position="872"/>
    </location>
</feature>
<feature type="region of interest" description="Disordered" evidence="2">
    <location>
        <begin position="431"/>
        <end position="451"/>
    </location>
</feature>
<feature type="region of interest" description="Disordered" evidence="2">
    <location>
        <begin position="1217"/>
        <end position="1264"/>
    </location>
</feature>
<comment type="caution">
    <text evidence="3">The sequence shown here is derived from an EMBL/GenBank/DDBJ whole genome shotgun (WGS) entry which is preliminary data.</text>
</comment>
<feature type="compositionally biased region" description="Basic and acidic residues" evidence="2">
    <location>
        <begin position="941"/>
        <end position="953"/>
    </location>
</feature>
<evidence type="ECO:0000313" key="3">
    <source>
        <dbReference type="EMBL" id="RAL43839.1"/>
    </source>
</evidence>
<feature type="region of interest" description="Disordered" evidence="2">
    <location>
        <begin position="239"/>
        <end position="282"/>
    </location>
</feature>
<proteinExistence type="predicted"/>
<feature type="region of interest" description="Disordered" evidence="2">
    <location>
        <begin position="348"/>
        <end position="395"/>
    </location>
</feature>
<evidence type="ECO:0000256" key="1">
    <source>
        <dbReference type="SAM" id="Coils"/>
    </source>
</evidence>
<evidence type="ECO:0000256" key="2">
    <source>
        <dbReference type="SAM" id="MobiDB-lite"/>
    </source>
</evidence>
<gene>
    <name evidence="3" type="ORF">DM860_014340</name>
</gene>
<dbReference type="PANTHER" id="PTHR31008:SF15">
    <property type="entry name" value="GPI-ANCHORED ADHESIN-LIKE PROTEIN"/>
    <property type="match status" value="1"/>
</dbReference>